<dbReference type="SUPFAM" id="SSF52172">
    <property type="entry name" value="CheY-like"/>
    <property type="match status" value="1"/>
</dbReference>
<dbReference type="Pfam" id="PF00196">
    <property type="entry name" value="GerE"/>
    <property type="match status" value="1"/>
</dbReference>
<reference evidence="5 6" key="1">
    <citation type="submission" date="2006-02" db="EMBL/GenBank/DDBJ databases">
        <authorList>
            <person name="Pinhassi J."/>
            <person name="Pedros-Alio C."/>
            <person name="Ferriera S."/>
            <person name="Johnson J."/>
            <person name="Kravitz S."/>
            <person name="Halpern A."/>
            <person name="Remington K."/>
            <person name="Beeson K."/>
            <person name="Tran B."/>
            <person name="Rogers Y.-H."/>
            <person name="Friedman R."/>
            <person name="Venter J.C."/>
        </authorList>
    </citation>
    <scope>NUCLEOTIDE SEQUENCE [LARGE SCALE GENOMIC DNA]</scope>
    <source>
        <strain evidence="5 6">MED297</strain>
    </source>
</reference>
<name>A4BKB2_9GAMM</name>
<dbReference type="STRING" id="314283.MED297_18997"/>
<dbReference type="InterPro" id="IPR016032">
    <property type="entry name" value="Sig_transdc_resp-reg_C-effctor"/>
</dbReference>
<dbReference type="Pfam" id="PF00072">
    <property type="entry name" value="Response_reg"/>
    <property type="match status" value="1"/>
</dbReference>
<dbReference type="InterPro" id="IPR036388">
    <property type="entry name" value="WH-like_DNA-bd_sf"/>
</dbReference>
<dbReference type="SUPFAM" id="SSF46894">
    <property type="entry name" value="C-terminal effector domain of the bipartite response regulators"/>
    <property type="match status" value="1"/>
</dbReference>
<evidence type="ECO:0000259" key="3">
    <source>
        <dbReference type="PROSITE" id="PS50043"/>
    </source>
</evidence>
<dbReference type="RefSeq" id="WP_008044372.1">
    <property type="nucleotide sequence ID" value="NZ_CH724151.1"/>
</dbReference>
<evidence type="ECO:0000259" key="4">
    <source>
        <dbReference type="PROSITE" id="PS50110"/>
    </source>
</evidence>
<dbReference type="InterPro" id="IPR000792">
    <property type="entry name" value="Tscrpt_reg_LuxR_C"/>
</dbReference>
<evidence type="ECO:0000313" key="6">
    <source>
        <dbReference type="Proteomes" id="UP000005953"/>
    </source>
</evidence>
<dbReference type="GO" id="GO:0003677">
    <property type="term" value="F:DNA binding"/>
    <property type="evidence" value="ECO:0007669"/>
    <property type="project" value="UniProtKB-KW"/>
</dbReference>
<sequence length="203" mass="22095">MKNISLVVVEDQAMVRGALSALLTLHGGFEVIAEFSDGQAALRYLLDNTADLVLTDIEMPGLTGLELAAELSRRLAKPPKVVLLSTFSRTGYVHRARELGIAGYLLKEAPSDDLARSLKQVMRGAEVYDPSLVAESASSPDPLTDRERQVLRLAEAGQSTADIAGKVCRTEGTVRNILSETIRKLGVRNRAEALRLARDRGWL</sequence>
<dbReference type="PANTHER" id="PTHR43214:SF42">
    <property type="entry name" value="TRANSCRIPTIONAL REGULATORY PROTEIN DESR"/>
    <property type="match status" value="1"/>
</dbReference>
<feature type="domain" description="Response regulatory" evidence="4">
    <location>
        <begin position="5"/>
        <end position="122"/>
    </location>
</feature>
<dbReference type="AlphaFoldDB" id="A4BKB2"/>
<dbReference type="PANTHER" id="PTHR43214">
    <property type="entry name" value="TWO-COMPONENT RESPONSE REGULATOR"/>
    <property type="match status" value="1"/>
</dbReference>
<feature type="modified residue" description="4-aspartylphosphate" evidence="2">
    <location>
        <position position="56"/>
    </location>
</feature>
<dbReference type="SMART" id="SM00421">
    <property type="entry name" value="HTH_LUXR"/>
    <property type="match status" value="1"/>
</dbReference>
<dbReference type="CDD" id="cd06170">
    <property type="entry name" value="LuxR_C_like"/>
    <property type="match status" value="1"/>
</dbReference>
<dbReference type="EMBL" id="AAOE01000043">
    <property type="protein sequence ID" value="EAR07417.1"/>
    <property type="molecule type" value="Genomic_DNA"/>
</dbReference>
<dbReference type="GO" id="GO:0000160">
    <property type="term" value="P:phosphorelay signal transduction system"/>
    <property type="evidence" value="ECO:0007669"/>
    <property type="project" value="InterPro"/>
</dbReference>
<dbReference type="PROSITE" id="PS50110">
    <property type="entry name" value="RESPONSE_REGULATORY"/>
    <property type="match status" value="1"/>
</dbReference>
<evidence type="ECO:0000313" key="5">
    <source>
        <dbReference type="EMBL" id="EAR07417.1"/>
    </source>
</evidence>
<dbReference type="PRINTS" id="PR00038">
    <property type="entry name" value="HTHLUXR"/>
</dbReference>
<dbReference type="Gene3D" id="3.40.50.2300">
    <property type="match status" value="1"/>
</dbReference>
<dbReference type="Proteomes" id="UP000005953">
    <property type="component" value="Unassembled WGS sequence"/>
</dbReference>
<dbReference type="Gene3D" id="1.10.10.10">
    <property type="entry name" value="Winged helix-like DNA-binding domain superfamily/Winged helix DNA-binding domain"/>
    <property type="match status" value="1"/>
</dbReference>
<accession>A4BKB2</accession>
<keyword evidence="1 5" id="KW-0238">DNA-binding</keyword>
<feature type="domain" description="HTH luxR-type" evidence="3">
    <location>
        <begin position="136"/>
        <end position="201"/>
    </location>
</feature>
<dbReference type="GO" id="GO:0006355">
    <property type="term" value="P:regulation of DNA-templated transcription"/>
    <property type="evidence" value="ECO:0007669"/>
    <property type="project" value="InterPro"/>
</dbReference>
<comment type="caution">
    <text evidence="5">The sequence shown here is derived from an EMBL/GenBank/DDBJ whole genome shotgun (WGS) entry which is preliminary data.</text>
</comment>
<dbReference type="InterPro" id="IPR001789">
    <property type="entry name" value="Sig_transdc_resp-reg_receiver"/>
</dbReference>
<keyword evidence="6" id="KW-1185">Reference proteome</keyword>
<organism evidence="5 6">
    <name type="scientific">Reinekea blandensis MED297</name>
    <dbReference type="NCBI Taxonomy" id="314283"/>
    <lineage>
        <taxon>Bacteria</taxon>
        <taxon>Pseudomonadati</taxon>
        <taxon>Pseudomonadota</taxon>
        <taxon>Gammaproteobacteria</taxon>
        <taxon>Oceanospirillales</taxon>
        <taxon>Saccharospirillaceae</taxon>
        <taxon>Reinekea</taxon>
    </lineage>
</organism>
<dbReference type="HOGENOM" id="CLU_000445_90_10_6"/>
<evidence type="ECO:0000256" key="2">
    <source>
        <dbReference type="PROSITE-ProRule" id="PRU00169"/>
    </source>
</evidence>
<dbReference type="InterPro" id="IPR039420">
    <property type="entry name" value="WalR-like"/>
</dbReference>
<proteinExistence type="predicted"/>
<dbReference type="InterPro" id="IPR011006">
    <property type="entry name" value="CheY-like_superfamily"/>
</dbReference>
<keyword evidence="2" id="KW-0597">Phosphoprotein</keyword>
<protein>
    <submittedName>
        <fullName evidence="5">DNA-binding response regulator, LuxR family protein</fullName>
    </submittedName>
</protein>
<dbReference type="PROSITE" id="PS50043">
    <property type="entry name" value="HTH_LUXR_2"/>
    <property type="match status" value="1"/>
</dbReference>
<dbReference type="SMART" id="SM00448">
    <property type="entry name" value="REC"/>
    <property type="match status" value="1"/>
</dbReference>
<evidence type="ECO:0000256" key="1">
    <source>
        <dbReference type="ARBA" id="ARBA00023125"/>
    </source>
</evidence>
<dbReference type="OrthoDB" id="9814495at2"/>
<gene>
    <name evidence="5" type="ORF">MED297_18997</name>
</gene>